<feature type="non-terminal residue" evidence="2">
    <location>
        <position position="114"/>
    </location>
</feature>
<sequence length="114" mass="12472">MLVPQQAADDVADDVTVDIVADADAEPIPPSPTPTTTSPPPPQEDKIAQAIEITKLKQRVRMLEKKNKLKVSGLKKLRKEVDAAKNAKVAKDADVQGRLEESQAYHIDLEHANK</sequence>
<feature type="region of interest" description="Disordered" evidence="1">
    <location>
        <begin position="22"/>
        <end position="44"/>
    </location>
</feature>
<proteinExistence type="predicted"/>
<organism evidence="2">
    <name type="scientific">Tanacetum cinerariifolium</name>
    <name type="common">Dalmatian daisy</name>
    <name type="synonym">Chrysanthemum cinerariifolium</name>
    <dbReference type="NCBI Taxonomy" id="118510"/>
    <lineage>
        <taxon>Eukaryota</taxon>
        <taxon>Viridiplantae</taxon>
        <taxon>Streptophyta</taxon>
        <taxon>Embryophyta</taxon>
        <taxon>Tracheophyta</taxon>
        <taxon>Spermatophyta</taxon>
        <taxon>Magnoliopsida</taxon>
        <taxon>eudicotyledons</taxon>
        <taxon>Gunneridae</taxon>
        <taxon>Pentapetalae</taxon>
        <taxon>asterids</taxon>
        <taxon>campanulids</taxon>
        <taxon>Asterales</taxon>
        <taxon>Asteraceae</taxon>
        <taxon>Asteroideae</taxon>
        <taxon>Anthemideae</taxon>
        <taxon>Anthemidinae</taxon>
        <taxon>Tanacetum</taxon>
    </lineage>
</organism>
<comment type="caution">
    <text evidence="2">The sequence shown here is derived from an EMBL/GenBank/DDBJ whole genome shotgun (WGS) entry which is preliminary data.</text>
</comment>
<evidence type="ECO:0000313" key="2">
    <source>
        <dbReference type="EMBL" id="GFC80068.1"/>
    </source>
</evidence>
<dbReference type="EMBL" id="BKCJ011073355">
    <property type="protein sequence ID" value="GFC80068.1"/>
    <property type="molecule type" value="Genomic_DNA"/>
</dbReference>
<dbReference type="AlphaFoldDB" id="A0A699R3R3"/>
<feature type="compositionally biased region" description="Pro residues" evidence="1">
    <location>
        <begin position="27"/>
        <end position="42"/>
    </location>
</feature>
<evidence type="ECO:0000256" key="1">
    <source>
        <dbReference type="SAM" id="MobiDB-lite"/>
    </source>
</evidence>
<name>A0A699R3R3_TANCI</name>
<gene>
    <name evidence="2" type="ORF">Tci_852038</name>
</gene>
<protein>
    <submittedName>
        <fullName evidence="2">Uncharacterized protein</fullName>
    </submittedName>
</protein>
<accession>A0A699R3R3</accession>
<reference evidence="2" key="1">
    <citation type="journal article" date="2019" name="Sci. Rep.">
        <title>Draft genome of Tanacetum cinerariifolium, the natural source of mosquito coil.</title>
        <authorList>
            <person name="Yamashiro T."/>
            <person name="Shiraishi A."/>
            <person name="Satake H."/>
            <person name="Nakayama K."/>
        </authorList>
    </citation>
    <scope>NUCLEOTIDE SEQUENCE</scope>
</reference>